<reference evidence="2 3" key="1">
    <citation type="submission" date="2014-04" db="EMBL/GenBank/DDBJ databases">
        <authorList>
            <consortium name="DOE Joint Genome Institute"/>
            <person name="Kuo A."/>
            <person name="Gay G."/>
            <person name="Dore J."/>
            <person name="Kohler A."/>
            <person name="Nagy L.G."/>
            <person name="Floudas D."/>
            <person name="Copeland A."/>
            <person name="Barry K.W."/>
            <person name="Cichocki N."/>
            <person name="Veneault-Fourrey C."/>
            <person name="LaButti K."/>
            <person name="Lindquist E.A."/>
            <person name="Lipzen A."/>
            <person name="Lundell T."/>
            <person name="Morin E."/>
            <person name="Murat C."/>
            <person name="Sun H."/>
            <person name="Tunlid A."/>
            <person name="Henrissat B."/>
            <person name="Grigoriev I.V."/>
            <person name="Hibbett D.S."/>
            <person name="Martin F."/>
            <person name="Nordberg H.P."/>
            <person name="Cantor M.N."/>
            <person name="Hua S.X."/>
        </authorList>
    </citation>
    <scope>NUCLEOTIDE SEQUENCE [LARGE SCALE GENOMIC DNA]</scope>
    <source>
        <strain evidence="3">h7</strain>
    </source>
</reference>
<dbReference type="Proteomes" id="UP000053424">
    <property type="component" value="Unassembled WGS sequence"/>
</dbReference>
<dbReference type="AlphaFoldDB" id="A0A0C3CDU0"/>
<dbReference type="EMBL" id="KN831779">
    <property type="protein sequence ID" value="KIM41766.1"/>
    <property type="molecule type" value="Genomic_DNA"/>
</dbReference>
<feature type="region of interest" description="Disordered" evidence="1">
    <location>
        <begin position="1"/>
        <end position="46"/>
    </location>
</feature>
<feature type="compositionally biased region" description="Gly residues" evidence="1">
    <location>
        <begin position="301"/>
        <end position="316"/>
    </location>
</feature>
<dbReference type="STRING" id="686832.A0A0C3CDU0"/>
<feature type="compositionally biased region" description="Basic and acidic residues" evidence="1">
    <location>
        <begin position="230"/>
        <end position="240"/>
    </location>
</feature>
<keyword evidence="3" id="KW-1185">Reference proteome</keyword>
<name>A0A0C3CDU0_HEBCY</name>
<dbReference type="HOGENOM" id="CLU_046439_0_0_1"/>
<protein>
    <submittedName>
        <fullName evidence="2">Uncharacterized protein</fullName>
    </submittedName>
</protein>
<sequence length="316" mass="34115">MSPRPILKRSAHHHHPSHQSHQPHHPQAHHPHHQHGVHFPPSPSLTRTFTAHSAAAYDRSPIVVTPNSCALPERGCPGRTYLLEETDEAKSRPSRYPRGIAYARDYHPRALAFASSTNGGGSSSMVPQLIPDMSSESEESDSLPAELSTTYATTNNAKQHNSYSNLPNLNVNMVDPYSSNTSYTPTDLNNYLPYPPPSPISPASPSGYHWDAHPDGTHNTQKPRRKKDVRRHDSSRDPDRIPISGAVDVPAHSFGTGSLSISPPSPIAYSSSGSPTSPSSPRKKGVRRTQGAVRPPASSFVGGGFGMNDDGCLGGF</sequence>
<evidence type="ECO:0000256" key="1">
    <source>
        <dbReference type="SAM" id="MobiDB-lite"/>
    </source>
</evidence>
<proteinExistence type="predicted"/>
<feature type="compositionally biased region" description="Pro residues" evidence="1">
    <location>
        <begin position="193"/>
        <end position="202"/>
    </location>
</feature>
<evidence type="ECO:0000313" key="3">
    <source>
        <dbReference type="Proteomes" id="UP000053424"/>
    </source>
</evidence>
<dbReference type="OrthoDB" id="3187054at2759"/>
<accession>A0A0C3CDU0</accession>
<feature type="region of interest" description="Disordered" evidence="1">
    <location>
        <begin position="188"/>
        <end position="316"/>
    </location>
</feature>
<evidence type="ECO:0000313" key="2">
    <source>
        <dbReference type="EMBL" id="KIM41766.1"/>
    </source>
</evidence>
<organism evidence="2 3">
    <name type="scientific">Hebeloma cylindrosporum</name>
    <dbReference type="NCBI Taxonomy" id="76867"/>
    <lineage>
        <taxon>Eukaryota</taxon>
        <taxon>Fungi</taxon>
        <taxon>Dikarya</taxon>
        <taxon>Basidiomycota</taxon>
        <taxon>Agaricomycotina</taxon>
        <taxon>Agaricomycetes</taxon>
        <taxon>Agaricomycetidae</taxon>
        <taxon>Agaricales</taxon>
        <taxon>Agaricineae</taxon>
        <taxon>Hymenogastraceae</taxon>
        <taxon>Hebeloma</taxon>
    </lineage>
</organism>
<feature type="compositionally biased region" description="Basic residues" evidence="1">
    <location>
        <begin position="1"/>
        <end position="36"/>
    </location>
</feature>
<reference evidence="3" key="2">
    <citation type="submission" date="2015-01" db="EMBL/GenBank/DDBJ databases">
        <title>Evolutionary Origins and Diversification of the Mycorrhizal Mutualists.</title>
        <authorList>
            <consortium name="DOE Joint Genome Institute"/>
            <consortium name="Mycorrhizal Genomics Consortium"/>
            <person name="Kohler A."/>
            <person name="Kuo A."/>
            <person name="Nagy L.G."/>
            <person name="Floudas D."/>
            <person name="Copeland A."/>
            <person name="Barry K.W."/>
            <person name="Cichocki N."/>
            <person name="Veneault-Fourrey C."/>
            <person name="LaButti K."/>
            <person name="Lindquist E.A."/>
            <person name="Lipzen A."/>
            <person name="Lundell T."/>
            <person name="Morin E."/>
            <person name="Murat C."/>
            <person name="Riley R."/>
            <person name="Ohm R."/>
            <person name="Sun H."/>
            <person name="Tunlid A."/>
            <person name="Henrissat B."/>
            <person name="Grigoriev I.V."/>
            <person name="Hibbett D.S."/>
            <person name="Martin F."/>
        </authorList>
    </citation>
    <scope>NUCLEOTIDE SEQUENCE [LARGE SCALE GENOMIC DNA]</scope>
    <source>
        <strain evidence="3">h7</strain>
    </source>
</reference>
<gene>
    <name evidence="2" type="ORF">M413DRAFT_445003</name>
</gene>
<feature type="compositionally biased region" description="Low complexity" evidence="1">
    <location>
        <begin position="258"/>
        <end position="280"/>
    </location>
</feature>